<reference evidence="8 9" key="1">
    <citation type="submission" date="2019-11" db="EMBL/GenBank/DDBJ databases">
        <title>Whole genome sequence of Oryza granulata.</title>
        <authorList>
            <person name="Li W."/>
        </authorList>
    </citation>
    <scope>NUCLEOTIDE SEQUENCE [LARGE SCALE GENOMIC DNA]</scope>
    <source>
        <strain evidence="9">cv. Menghai</strain>
        <tissue evidence="8">Leaf</tissue>
    </source>
</reference>
<evidence type="ECO:0000256" key="5">
    <source>
        <dbReference type="ARBA" id="ARBA00022821"/>
    </source>
</evidence>
<sequence>MAGIFASMAIRKALDTLSSYLPTSSSSTAAKERQKQDLEDLRMLERTMHRIHATLHDAEQHWNIREETSKLRLKDLAYDAEEVVDEYESEVNRCKAEALELSESTTNHKRKRQQKQENKALFYDSGMAVVPDELAVKTRKLIERFQEMKYYSDNFTLSENDGERRLAPGIGILRKTSCIVFEQSILGREKDNNVLLGSCNHPQ</sequence>
<evidence type="ECO:0000313" key="8">
    <source>
        <dbReference type="EMBL" id="KAF0897476.1"/>
    </source>
</evidence>
<name>A0A6G1CBI4_9ORYZ</name>
<keyword evidence="3" id="KW-0677">Repeat</keyword>
<accession>A0A6G1CBI4</accession>
<evidence type="ECO:0000256" key="2">
    <source>
        <dbReference type="ARBA" id="ARBA00022614"/>
    </source>
</evidence>
<organism evidence="8 9">
    <name type="scientific">Oryza meyeriana var. granulata</name>
    <dbReference type="NCBI Taxonomy" id="110450"/>
    <lineage>
        <taxon>Eukaryota</taxon>
        <taxon>Viridiplantae</taxon>
        <taxon>Streptophyta</taxon>
        <taxon>Embryophyta</taxon>
        <taxon>Tracheophyta</taxon>
        <taxon>Spermatophyta</taxon>
        <taxon>Magnoliopsida</taxon>
        <taxon>Liliopsida</taxon>
        <taxon>Poales</taxon>
        <taxon>Poaceae</taxon>
        <taxon>BOP clade</taxon>
        <taxon>Oryzoideae</taxon>
        <taxon>Oryzeae</taxon>
        <taxon>Oryzinae</taxon>
        <taxon>Oryza</taxon>
        <taxon>Oryza meyeriana</taxon>
    </lineage>
</organism>
<dbReference type="AlphaFoldDB" id="A0A6G1CBI4"/>
<dbReference type="GO" id="GO:0000166">
    <property type="term" value="F:nucleotide binding"/>
    <property type="evidence" value="ECO:0007669"/>
    <property type="project" value="UniProtKB-KW"/>
</dbReference>
<dbReference type="Gene3D" id="1.20.5.4130">
    <property type="match status" value="1"/>
</dbReference>
<dbReference type="Pfam" id="PF18052">
    <property type="entry name" value="Rx_N"/>
    <property type="match status" value="1"/>
</dbReference>
<keyword evidence="6" id="KW-0175">Coiled coil</keyword>
<dbReference type="EMBL" id="SPHZ02000010">
    <property type="protein sequence ID" value="KAF0897476.1"/>
    <property type="molecule type" value="Genomic_DNA"/>
</dbReference>
<keyword evidence="2" id="KW-0433">Leucine-rich repeat</keyword>
<evidence type="ECO:0000256" key="1">
    <source>
        <dbReference type="ARBA" id="ARBA00008894"/>
    </source>
</evidence>
<comment type="caution">
    <text evidence="8">The sequence shown here is derived from an EMBL/GenBank/DDBJ whole genome shotgun (WGS) entry which is preliminary data.</text>
</comment>
<protein>
    <recommendedName>
        <fullName evidence="7">Disease resistance N-terminal domain-containing protein</fullName>
    </recommendedName>
</protein>
<evidence type="ECO:0000256" key="3">
    <source>
        <dbReference type="ARBA" id="ARBA00022737"/>
    </source>
</evidence>
<proteinExistence type="inferred from homology"/>
<evidence type="ECO:0000256" key="6">
    <source>
        <dbReference type="SAM" id="Coils"/>
    </source>
</evidence>
<evidence type="ECO:0000259" key="7">
    <source>
        <dbReference type="Pfam" id="PF18052"/>
    </source>
</evidence>
<feature type="coiled-coil region" evidence="6">
    <location>
        <begin position="77"/>
        <end position="104"/>
    </location>
</feature>
<dbReference type="GO" id="GO:0006952">
    <property type="term" value="P:defense response"/>
    <property type="evidence" value="ECO:0007669"/>
    <property type="project" value="UniProtKB-KW"/>
</dbReference>
<dbReference type="OrthoDB" id="693040at2759"/>
<gene>
    <name evidence="8" type="ORF">E2562_037522</name>
</gene>
<comment type="similarity">
    <text evidence="1">Belongs to the disease resistance NB-LRR family.</text>
</comment>
<keyword evidence="4" id="KW-0547">Nucleotide-binding</keyword>
<feature type="domain" description="Disease resistance N-terminal" evidence="7">
    <location>
        <begin position="11"/>
        <end position="108"/>
    </location>
</feature>
<evidence type="ECO:0000256" key="4">
    <source>
        <dbReference type="ARBA" id="ARBA00022741"/>
    </source>
</evidence>
<evidence type="ECO:0000313" key="9">
    <source>
        <dbReference type="Proteomes" id="UP000479710"/>
    </source>
</evidence>
<dbReference type="Proteomes" id="UP000479710">
    <property type="component" value="Unassembled WGS sequence"/>
</dbReference>
<keyword evidence="5" id="KW-0611">Plant defense</keyword>
<keyword evidence="9" id="KW-1185">Reference proteome</keyword>
<dbReference type="InterPro" id="IPR041118">
    <property type="entry name" value="Rx_N"/>
</dbReference>